<sequence>MGGTPAETPQASVMVDLIISLDGYASAEGWPGWWGLEGPEYLAWLDQEAERNYTFLLGANTYRLMSGMSDEAAAGGSGFSEEEGASLTGLAAVPKVVFSSTLQEPLTWPNSELVRGDAVEAVRTMKLSGDRPMSTLGSLSLCRSLLAAGLVDRFRLVVFPVITGRTGRERIYDGYPDVALQLVHSRTFDGRLQLLEYIPTVLDGPPGASRT</sequence>
<evidence type="ECO:0000313" key="2">
    <source>
        <dbReference type="Proteomes" id="UP001549207"/>
    </source>
</evidence>
<gene>
    <name evidence="1" type="ORF">ABIC98_003341</name>
</gene>
<accession>A0ACC6TJE9</accession>
<evidence type="ECO:0000313" key="1">
    <source>
        <dbReference type="EMBL" id="MET3773675.1"/>
    </source>
</evidence>
<dbReference type="Proteomes" id="UP001549207">
    <property type="component" value="Unassembled WGS sequence"/>
</dbReference>
<organism evidence="1 2">
    <name type="scientific">Arthrobacter nitrophenolicus</name>
    <dbReference type="NCBI Taxonomy" id="683150"/>
    <lineage>
        <taxon>Bacteria</taxon>
        <taxon>Bacillati</taxon>
        <taxon>Actinomycetota</taxon>
        <taxon>Actinomycetes</taxon>
        <taxon>Micrococcales</taxon>
        <taxon>Micrococcaceae</taxon>
        <taxon>Arthrobacter</taxon>
    </lineage>
</organism>
<dbReference type="EMBL" id="JBEPNJ010000016">
    <property type="protein sequence ID" value="MET3773675.1"/>
    <property type="molecule type" value="Genomic_DNA"/>
</dbReference>
<comment type="caution">
    <text evidence="1">The sequence shown here is derived from an EMBL/GenBank/DDBJ whole genome shotgun (WGS) entry which is preliminary data.</text>
</comment>
<name>A0ACC6TJE9_9MICC</name>
<keyword evidence="2" id="KW-1185">Reference proteome</keyword>
<reference evidence="1" key="1">
    <citation type="submission" date="2024-06" db="EMBL/GenBank/DDBJ databases">
        <title>Genomic Encyclopedia of Type Strains, Phase IV (KMG-IV): sequencing the most valuable type-strain genomes for metagenomic binning, comparative biology and taxonomic classification.</title>
        <authorList>
            <person name="Goeker M."/>
        </authorList>
    </citation>
    <scope>NUCLEOTIDE SEQUENCE</scope>
    <source>
        <strain evidence="1">SJCon</strain>
    </source>
</reference>
<proteinExistence type="predicted"/>
<protein>
    <submittedName>
        <fullName evidence="1">Dihydrofolate reductase</fullName>
    </submittedName>
</protein>